<accession>A0A7X0MW11</accession>
<name>A0A7X0MW11_9GAMM</name>
<evidence type="ECO:0000256" key="2">
    <source>
        <dbReference type="PROSITE-ProRule" id="PRU10139"/>
    </source>
</evidence>
<protein>
    <submittedName>
        <fullName evidence="4">Aliphatic nitrilase</fullName>
        <ecNumber evidence="4">3.5.5.7</ecNumber>
    </submittedName>
</protein>
<evidence type="ECO:0000259" key="3">
    <source>
        <dbReference type="PROSITE" id="PS50263"/>
    </source>
</evidence>
<gene>
    <name evidence="4" type="ORF">HNR48_001985</name>
</gene>
<feature type="active site" description="Proton acceptor" evidence="2">
    <location>
        <position position="45"/>
    </location>
</feature>
<proteinExistence type="inferred from homology"/>
<sequence length="332" mass="36246">MSNSFKAAAVQAAPEFMNIDAGVDKAIALIEQAAAQGAAIIAFPECWLPGYPWWLWLSCTAHNMKYFQAYHENCVEIGDRHCERLTRAAKDNQIMISMGFSERDHGSLYIAQMLIGNDGEILQARRKLKPTHMERTVFGEGDGSDLAVIDCDIARVGQLCCWEHLQPLSKYAMYGMHEQLHIASWPSFSCYPDAYALGAELNNALSQVYAAEGQCYVLAPCGVVSEAMIDLLVENEEQAALISAGGGAAQIFGPDGRPLCSPLAHNEEGMLIADIDISAIAIAKSFADPVGHYSRPDVTRLVLNRQAMTPVAESLAECTLNEEETVLIEESD</sequence>
<dbReference type="EC" id="3.5.5.7" evidence="4"/>
<dbReference type="PROSITE" id="PS00921">
    <property type="entry name" value="NITRIL_CHT_2"/>
    <property type="match status" value="1"/>
</dbReference>
<keyword evidence="4" id="KW-0378">Hydrolase</keyword>
<dbReference type="PROSITE" id="PS00920">
    <property type="entry name" value="NITRIL_CHT_1"/>
    <property type="match status" value="1"/>
</dbReference>
<comment type="caution">
    <text evidence="4">The sequence shown here is derived from an EMBL/GenBank/DDBJ whole genome shotgun (WGS) entry which is preliminary data.</text>
</comment>
<comment type="similarity">
    <text evidence="1">Belongs to the carbon-nitrogen hydrolase superfamily. Nitrilase family.</text>
</comment>
<dbReference type="InterPro" id="IPR044149">
    <property type="entry name" value="Nitrilases_CHs"/>
</dbReference>
<organism evidence="4 5">
    <name type="scientific">Pseudoteredinibacter isoporae</name>
    <dbReference type="NCBI Taxonomy" id="570281"/>
    <lineage>
        <taxon>Bacteria</taxon>
        <taxon>Pseudomonadati</taxon>
        <taxon>Pseudomonadota</taxon>
        <taxon>Gammaproteobacteria</taxon>
        <taxon>Cellvibrionales</taxon>
        <taxon>Cellvibrionaceae</taxon>
        <taxon>Pseudoteredinibacter</taxon>
    </lineage>
</organism>
<dbReference type="Gene3D" id="3.60.110.10">
    <property type="entry name" value="Carbon-nitrogen hydrolase"/>
    <property type="match status" value="1"/>
</dbReference>
<dbReference type="GO" id="GO:0018762">
    <property type="term" value="F:aliphatic nitrilase activity"/>
    <property type="evidence" value="ECO:0007669"/>
    <property type="project" value="UniProtKB-EC"/>
</dbReference>
<evidence type="ECO:0000313" key="4">
    <source>
        <dbReference type="EMBL" id="MBB6521700.1"/>
    </source>
</evidence>
<dbReference type="Pfam" id="PF00795">
    <property type="entry name" value="CN_hydrolase"/>
    <property type="match status" value="1"/>
</dbReference>
<dbReference type="GO" id="GO:0051410">
    <property type="term" value="P:detoxification of nitrogen compound"/>
    <property type="evidence" value="ECO:0007669"/>
    <property type="project" value="TreeGrafter"/>
</dbReference>
<dbReference type="GO" id="GO:0018822">
    <property type="term" value="F:nitrile hydratase activity"/>
    <property type="evidence" value="ECO:0007669"/>
    <property type="project" value="TreeGrafter"/>
</dbReference>
<feature type="domain" description="CN hydrolase" evidence="3">
    <location>
        <begin position="5"/>
        <end position="277"/>
    </location>
</feature>
<dbReference type="InterPro" id="IPR036526">
    <property type="entry name" value="C-N_Hydrolase_sf"/>
</dbReference>
<dbReference type="PROSITE" id="PS50263">
    <property type="entry name" value="CN_HYDROLASE"/>
    <property type="match status" value="1"/>
</dbReference>
<reference evidence="4 5" key="1">
    <citation type="submission" date="2020-08" db="EMBL/GenBank/DDBJ databases">
        <title>Genomic Encyclopedia of Type Strains, Phase IV (KMG-IV): sequencing the most valuable type-strain genomes for metagenomic binning, comparative biology and taxonomic classification.</title>
        <authorList>
            <person name="Goeker M."/>
        </authorList>
    </citation>
    <scope>NUCLEOTIDE SEQUENCE [LARGE SCALE GENOMIC DNA]</scope>
    <source>
        <strain evidence="4 5">DSM 22368</strain>
    </source>
</reference>
<dbReference type="RefSeq" id="WP_166844699.1">
    <property type="nucleotide sequence ID" value="NZ_JAAONY010000002.1"/>
</dbReference>
<dbReference type="InParanoid" id="A0A7X0MW11"/>
<keyword evidence="5" id="KW-1185">Reference proteome</keyword>
<evidence type="ECO:0000256" key="1">
    <source>
        <dbReference type="ARBA" id="ARBA00008129"/>
    </source>
</evidence>
<dbReference type="AlphaFoldDB" id="A0A7X0MW11"/>
<evidence type="ECO:0000313" key="5">
    <source>
        <dbReference type="Proteomes" id="UP000528457"/>
    </source>
</evidence>
<dbReference type="InterPro" id="IPR003010">
    <property type="entry name" value="C-N_Hydrolase"/>
</dbReference>
<dbReference type="PANTHER" id="PTHR46044">
    <property type="entry name" value="NITRILASE"/>
    <property type="match status" value="1"/>
</dbReference>
<dbReference type="Proteomes" id="UP000528457">
    <property type="component" value="Unassembled WGS sequence"/>
</dbReference>
<dbReference type="SUPFAM" id="SSF56317">
    <property type="entry name" value="Carbon-nitrogen hydrolase"/>
    <property type="match status" value="1"/>
</dbReference>
<dbReference type="PANTHER" id="PTHR46044:SF1">
    <property type="entry name" value="CN HYDROLASE DOMAIN-CONTAINING PROTEIN"/>
    <property type="match status" value="1"/>
</dbReference>
<dbReference type="EMBL" id="JACHHT010000002">
    <property type="protein sequence ID" value="MBB6521700.1"/>
    <property type="molecule type" value="Genomic_DNA"/>
</dbReference>
<dbReference type="InterPro" id="IPR000132">
    <property type="entry name" value="Nitrilase/CN_hydratase_CS"/>
</dbReference>
<dbReference type="CDD" id="cd07564">
    <property type="entry name" value="nitrilases_CHs"/>
    <property type="match status" value="1"/>
</dbReference>